<protein>
    <submittedName>
        <fullName evidence="3">Helicase loader DnaB</fullName>
    </submittedName>
</protein>
<evidence type="ECO:0000313" key="4">
    <source>
        <dbReference type="Proteomes" id="UP000030019"/>
    </source>
</evidence>
<dbReference type="AlphaFoldDB" id="A0A0A0DIR8"/>
<proteinExistence type="predicted"/>
<evidence type="ECO:0000313" key="3">
    <source>
        <dbReference type="EMBL" id="KGM38039.1"/>
    </source>
</evidence>
<evidence type="ECO:0000256" key="1">
    <source>
        <dbReference type="SAM" id="MobiDB-lite"/>
    </source>
</evidence>
<feature type="domain" description="Replicative helicase loading/DNA remodeling protein DnaB N-terminal winged helix" evidence="2">
    <location>
        <begin position="1"/>
        <end position="224"/>
    </location>
</feature>
<dbReference type="eggNOG" id="COG3611">
    <property type="taxonomic scope" value="Bacteria"/>
</dbReference>
<keyword evidence="3" id="KW-0067">ATP-binding</keyword>
<dbReference type="Pfam" id="PF25888">
    <property type="entry name" value="WHD_DnaB"/>
    <property type="match status" value="1"/>
</dbReference>
<keyword evidence="3" id="KW-0378">Hydrolase</keyword>
<dbReference type="RefSeq" id="WP_037614689.1">
    <property type="nucleotide sequence ID" value="NZ_JPEN01000019.1"/>
</dbReference>
<dbReference type="EMBL" id="JPEN01000019">
    <property type="protein sequence ID" value="KGM38039.1"/>
    <property type="molecule type" value="Genomic_DNA"/>
</dbReference>
<dbReference type="PATRIC" id="fig|176090.4.peg.193"/>
<feature type="compositionally biased region" description="Basic and acidic residues" evidence="1">
    <location>
        <begin position="354"/>
        <end position="364"/>
    </location>
</feature>
<dbReference type="STRING" id="176090.SSIN_0193"/>
<keyword evidence="3" id="KW-0347">Helicase</keyword>
<name>A0A0A0DIR8_9STRE</name>
<dbReference type="Proteomes" id="UP000030019">
    <property type="component" value="Unassembled WGS sequence"/>
</dbReference>
<dbReference type="GO" id="GO:0004386">
    <property type="term" value="F:helicase activity"/>
    <property type="evidence" value="ECO:0007669"/>
    <property type="project" value="UniProtKB-KW"/>
</dbReference>
<gene>
    <name evidence="3" type="ORF">SSIN_0193</name>
</gene>
<sequence length="382" mass="44431">MRPNSHFSFLRNNRIHQDVGNFTRLYLPIVGRDAAALYSYLLAFWDNGQKDYLFGHILNHLDFGMDVLENALERLAAMELLALYQKEEHYYIRLFAPLAADDFFQHNVYTKLLEKKIGEAATDALKPSRAEGQKLEKPFVQVFGLEAERLDFSRKMKDFDLGNFKQRMAQENLRFADEKEDLLELFAIAEQKKWTWYETYLLARETAISQVISTKRMRQKLNQKPVDGKFSQQEQSIIREAKRQTSLIFLAEIKKTRQAAITRTERKLLQDMAELGLLDEVINLVLLLTFNKVDSANLNEKYALKVANDFAYQKVTSAEEAVLKIRERHQQTVGNQAEPKRKSSNIPEWSNPDYKNETSLEKQAELEEQKRRLLAKLEGGGE</sequence>
<dbReference type="InterPro" id="IPR058660">
    <property type="entry name" value="WHD_DnaB"/>
</dbReference>
<feature type="region of interest" description="Disordered" evidence="1">
    <location>
        <begin position="329"/>
        <end position="364"/>
    </location>
</feature>
<organism evidence="3 4">
    <name type="scientific">Streptococcus sinensis</name>
    <dbReference type="NCBI Taxonomy" id="176090"/>
    <lineage>
        <taxon>Bacteria</taxon>
        <taxon>Bacillati</taxon>
        <taxon>Bacillota</taxon>
        <taxon>Bacilli</taxon>
        <taxon>Lactobacillales</taxon>
        <taxon>Streptococcaceae</taxon>
        <taxon>Streptococcus</taxon>
    </lineage>
</organism>
<reference evidence="3 4" key="1">
    <citation type="submission" date="2014-06" db="EMBL/GenBank/DDBJ databases">
        <authorList>
            <person name="Teng J.L."/>
            <person name="Huang Y."/>
            <person name="Tse H."/>
            <person name="Lau S.K."/>
            <person name="Woo P.C."/>
        </authorList>
    </citation>
    <scope>NUCLEOTIDE SEQUENCE [LARGE SCALE GENOMIC DNA]</scope>
    <source>
        <strain evidence="3 4">HKU4</strain>
    </source>
</reference>
<accession>A0A0A0DIR8</accession>
<evidence type="ECO:0000259" key="2">
    <source>
        <dbReference type="Pfam" id="PF25888"/>
    </source>
</evidence>
<keyword evidence="4" id="KW-1185">Reference proteome</keyword>
<keyword evidence="3" id="KW-0547">Nucleotide-binding</keyword>
<comment type="caution">
    <text evidence="3">The sequence shown here is derived from an EMBL/GenBank/DDBJ whole genome shotgun (WGS) entry which is preliminary data.</text>
</comment>